<accession>A0AAQ3KCB7</accession>
<protein>
    <submittedName>
        <fullName evidence="2">LINE-1 retrotransposable element ORF2 protein</fullName>
    </submittedName>
</protein>
<dbReference type="PANTHER" id="PTHR19446">
    <property type="entry name" value="REVERSE TRANSCRIPTASES"/>
    <property type="match status" value="1"/>
</dbReference>
<evidence type="ECO:0000313" key="2">
    <source>
        <dbReference type="EMBL" id="WOL05857.1"/>
    </source>
</evidence>
<gene>
    <name evidence="2" type="ORF">Cni_G14588</name>
</gene>
<dbReference type="Proteomes" id="UP001327560">
    <property type="component" value="Chromosome 4"/>
</dbReference>
<dbReference type="PROSITE" id="PS50878">
    <property type="entry name" value="RT_POL"/>
    <property type="match status" value="1"/>
</dbReference>
<dbReference type="InterPro" id="IPR043502">
    <property type="entry name" value="DNA/RNA_pol_sf"/>
</dbReference>
<keyword evidence="3" id="KW-1185">Reference proteome</keyword>
<evidence type="ECO:0000313" key="3">
    <source>
        <dbReference type="Proteomes" id="UP001327560"/>
    </source>
</evidence>
<reference evidence="2 3" key="1">
    <citation type="submission" date="2023-10" db="EMBL/GenBank/DDBJ databases">
        <title>Chromosome-scale genome assembly provides insights into flower coloration mechanisms of Canna indica.</title>
        <authorList>
            <person name="Li C."/>
        </authorList>
    </citation>
    <scope>NUCLEOTIDE SEQUENCE [LARGE SCALE GENOMIC DNA]</scope>
    <source>
        <tissue evidence="2">Flower</tissue>
    </source>
</reference>
<name>A0AAQ3KCB7_9LILI</name>
<dbReference type="InterPro" id="IPR000477">
    <property type="entry name" value="RT_dom"/>
</dbReference>
<dbReference type="Pfam" id="PF00078">
    <property type="entry name" value="RVT_1"/>
    <property type="match status" value="1"/>
</dbReference>
<proteinExistence type="predicted"/>
<dbReference type="SUPFAM" id="SSF56672">
    <property type="entry name" value="DNA/RNA polymerases"/>
    <property type="match status" value="1"/>
</dbReference>
<evidence type="ECO:0000259" key="1">
    <source>
        <dbReference type="PROSITE" id="PS50878"/>
    </source>
</evidence>
<dbReference type="CDD" id="cd01650">
    <property type="entry name" value="RT_nLTR_like"/>
    <property type="match status" value="1"/>
</dbReference>
<dbReference type="EMBL" id="CP136893">
    <property type="protein sequence ID" value="WOL05857.1"/>
    <property type="molecule type" value="Genomic_DNA"/>
</dbReference>
<organism evidence="2 3">
    <name type="scientific">Canna indica</name>
    <name type="common">Indian-shot</name>
    <dbReference type="NCBI Taxonomy" id="4628"/>
    <lineage>
        <taxon>Eukaryota</taxon>
        <taxon>Viridiplantae</taxon>
        <taxon>Streptophyta</taxon>
        <taxon>Embryophyta</taxon>
        <taxon>Tracheophyta</taxon>
        <taxon>Spermatophyta</taxon>
        <taxon>Magnoliopsida</taxon>
        <taxon>Liliopsida</taxon>
        <taxon>Zingiberales</taxon>
        <taxon>Cannaceae</taxon>
        <taxon>Canna</taxon>
    </lineage>
</organism>
<feature type="domain" description="Reverse transcriptase" evidence="1">
    <location>
        <begin position="320"/>
        <end position="512"/>
    </location>
</feature>
<dbReference type="AlphaFoldDB" id="A0AAQ3KCB7"/>
<sequence>MSAADTAVLSPTGGVILMAGDGLISGEKLFPVVKDGSSSQKAVVSLPDPSSLSDPLDPMSLYSLSPNPLALSDPTNPLSGYGVDSAQITPDPLSARRRFSISYTRRKQRSSPLLLVHRSRRLLYSGTTSDSSLKRALARKAYKNGIQSLPRRQDAVGLAGGMVLIWNNDVWNPLFTSIGSFLLVAKLEHKRTKFQFFFVNVYGPPRRDSAKFSELIVDQGLIDLPIKGKNFTWSNNQHPPCLAKLDRVLIFLASALVLPLVNVLEAKGRLDDSHFSLDEVQAAIFQMGSFKFPCPDGLTLEFFRSYWEFINDDLLLILNEIYFQPETLKRFNRGHIALIPKCEGASQVLDFRPISLENSIVNIFFKILANRLKSCIDLISDSQCAFMADRSTLDCFMGVHETVWACKRLNDDGILLKIDFEKAFDSIGWDFIQDMLLARGFSPKWCSWISHLLSTKLALIINGKVGNFFRHKCGVRQGNPLSPFLFNLAIDCLSHLIDLAVFRGNIRGVLSH</sequence>